<sequence length="284" mass="31426">MGLAQQTVERLQLGLALARLRDAANKSQQEAASAIGRTAGRISQVENGKGTLNTDELGVLLDFYGVAEDERETVLALGVASRKRQSRRGYVDVLPQPFQRMTDLQVAAEVIDWYECGVIPGLAQSPAYIRALLSSADSIFWEASERETEERIQFRLAQQRRVLRSGQSKTINLVFSEDTLHHLIGGASVMRGQVLHLLQLVEENPRLTIQVVPNSVENNPALGGGLVALEFGEARPVAFASVLHGPYTYYDQPGDTEPMRRIFNRVRELAMSPEDTRSLLITTL</sequence>
<dbReference type="AlphaFoldDB" id="A0A918EB72"/>
<accession>A0A918EB72</accession>
<name>A0A918EB72_9PSEU</name>
<dbReference type="Gene3D" id="1.10.260.40">
    <property type="entry name" value="lambda repressor-like DNA-binding domains"/>
    <property type="match status" value="1"/>
</dbReference>
<dbReference type="EMBL" id="BMRG01000001">
    <property type="protein sequence ID" value="GGP39114.1"/>
    <property type="molecule type" value="Genomic_DNA"/>
</dbReference>
<dbReference type="CDD" id="cd00093">
    <property type="entry name" value="HTH_XRE"/>
    <property type="match status" value="1"/>
</dbReference>
<reference evidence="2" key="2">
    <citation type="submission" date="2020-09" db="EMBL/GenBank/DDBJ databases">
        <authorList>
            <person name="Sun Q."/>
            <person name="Ohkuma M."/>
        </authorList>
    </citation>
    <scope>NUCLEOTIDE SEQUENCE</scope>
    <source>
        <strain evidence="2">JCM 3313</strain>
    </source>
</reference>
<reference evidence="2" key="1">
    <citation type="journal article" date="2014" name="Int. J. Syst. Evol. Microbiol.">
        <title>Complete genome sequence of Corynebacterium casei LMG S-19264T (=DSM 44701T), isolated from a smear-ripened cheese.</title>
        <authorList>
            <consortium name="US DOE Joint Genome Institute (JGI-PGF)"/>
            <person name="Walter F."/>
            <person name="Albersmeier A."/>
            <person name="Kalinowski J."/>
            <person name="Ruckert C."/>
        </authorList>
    </citation>
    <scope>NUCLEOTIDE SEQUENCE</scope>
    <source>
        <strain evidence="2">JCM 3313</strain>
    </source>
</reference>
<keyword evidence="3" id="KW-1185">Reference proteome</keyword>
<dbReference type="SMART" id="SM00530">
    <property type="entry name" value="HTH_XRE"/>
    <property type="match status" value="1"/>
</dbReference>
<gene>
    <name evidence="2" type="ORF">GCM10010185_08310</name>
</gene>
<evidence type="ECO:0000313" key="3">
    <source>
        <dbReference type="Proteomes" id="UP000639606"/>
    </source>
</evidence>
<comment type="caution">
    <text evidence="2">The sequence shown here is derived from an EMBL/GenBank/DDBJ whole genome shotgun (WGS) entry which is preliminary data.</text>
</comment>
<dbReference type="Pfam" id="PF19054">
    <property type="entry name" value="DUF5753"/>
    <property type="match status" value="1"/>
</dbReference>
<feature type="domain" description="HTH cro/C1-type" evidence="1">
    <location>
        <begin position="17"/>
        <end position="71"/>
    </location>
</feature>
<dbReference type="Proteomes" id="UP000639606">
    <property type="component" value="Unassembled WGS sequence"/>
</dbReference>
<protein>
    <recommendedName>
        <fullName evidence="1">HTH cro/C1-type domain-containing protein</fullName>
    </recommendedName>
</protein>
<dbReference type="GO" id="GO:0003677">
    <property type="term" value="F:DNA binding"/>
    <property type="evidence" value="ECO:0007669"/>
    <property type="project" value="InterPro"/>
</dbReference>
<dbReference type="Pfam" id="PF13560">
    <property type="entry name" value="HTH_31"/>
    <property type="match status" value="1"/>
</dbReference>
<dbReference type="InterPro" id="IPR010982">
    <property type="entry name" value="Lambda_DNA-bd_dom_sf"/>
</dbReference>
<evidence type="ECO:0000259" key="1">
    <source>
        <dbReference type="PROSITE" id="PS50943"/>
    </source>
</evidence>
<organism evidence="2 3">
    <name type="scientific">Saccharothrix coeruleofusca</name>
    <dbReference type="NCBI Taxonomy" id="33919"/>
    <lineage>
        <taxon>Bacteria</taxon>
        <taxon>Bacillati</taxon>
        <taxon>Actinomycetota</taxon>
        <taxon>Actinomycetes</taxon>
        <taxon>Pseudonocardiales</taxon>
        <taxon>Pseudonocardiaceae</taxon>
        <taxon>Saccharothrix</taxon>
    </lineage>
</organism>
<proteinExistence type="predicted"/>
<dbReference type="InterPro" id="IPR043917">
    <property type="entry name" value="DUF5753"/>
</dbReference>
<dbReference type="SUPFAM" id="SSF47413">
    <property type="entry name" value="lambda repressor-like DNA-binding domains"/>
    <property type="match status" value="1"/>
</dbReference>
<evidence type="ECO:0000313" key="2">
    <source>
        <dbReference type="EMBL" id="GGP39114.1"/>
    </source>
</evidence>
<dbReference type="InterPro" id="IPR001387">
    <property type="entry name" value="Cro/C1-type_HTH"/>
</dbReference>
<dbReference type="PROSITE" id="PS50943">
    <property type="entry name" value="HTH_CROC1"/>
    <property type="match status" value="1"/>
</dbReference>